<accession>A0A5C3QYR3</accession>
<evidence type="ECO:0000313" key="2">
    <source>
        <dbReference type="EMBL" id="TFL06478.1"/>
    </source>
</evidence>
<feature type="domain" description="SET" evidence="1">
    <location>
        <begin position="45"/>
        <end position="170"/>
    </location>
</feature>
<dbReference type="STRING" id="1884261.A0A5C3QYR3"/>
<dbReference type="InterPro" id="IPR046341">
    <property type="entry name" value="SET_dom_sf"/>
</dbReference>
<evidence type="ECO:0000313" key="3">
    <source>
        <dbReference type="Proteomes" id="UP000305067"/>
    </source>
</evidence>
<keyword evidence="3" id="KW-1185">Reference proteome</keyword>
<sequence>MNPPHWPSTIKYSPRYTFDSKITPEIKALIQGSTSKGGGQSSGRPPVVIRRIDLQGHPAFGEYGLFATKKIPPKTFILYYFGEVHSDDRPDSNYDLSLYRAPDSSVHIGIDATATGNEARFINDYRGIGERFNVKFVEERLAGNTGELRIGIWSDSSGLKKGDELLLSYGKDFWKARQG</sequence>
<name>A0A5C3QYR3_9AGAR</name>
<dbReference type="Pfam" id="PF00856">
    <property type="entry name" value="SET"/>
    <property type="match status" value="1"/>
</dbReference>
<organism evidence="2 3">
    <name type="scientific">Pterulicium gracile</name>
    <dbReference type="NCBI Taxonomy" id="1884261"/>
    <lineage>
        <taxon>Eukaryota</taxon>
        <taxon>Fungi</taxon>
        <taxon>Dikarya</taxon>
        <taxon>Basidiomycota</taxon>
        <taxon>Agaricomycotina</taxon>
        <taxon>Agaricomycetes</taxon>
        <taxon>Agaricomycetidae</taxon>
        <taxon>Agaricales</taxon>
        <taxon>Pleurotineae</taxon>
        <taxon>Pterulaceae</taxon>
        <taxon>Pterulicium</taxon>
    </lineage>
</organism>
<dbReference type="Gene3D" id="2.170.270.10">
    <property type="entry name" value="SET domain"/>
    <property type="match status" value="1"/>
</dbReference>
<dbReference type="PROSITE" id="PS50280">
    <property type="entry name" value="SET"/>
    <property type="match status" value="1"/>
</dbReference>
<proteinExistence type="predicted"/>
<dbReference type="AlphaFoldDB" id="A0A5C3QYR3"/>
<evidence type="ECO:0000259" key="1">
    <source>
        <dbReference type="PROSITE" id="PS50280"/>
    </source>
</evidence>
<dbReference type="EMBL" id="ML178815">
    <property type="protein sequence ID" value="TFL06478.1"/>
    <property type="molecule type" value="Genomic_DNA"/>
</dbReference>
<dbReference type="Proteomes" id="UP000305067">
    <property type="component" value="Unassembled WGS sequence"/>
</dbReference>
<dbReference type="InterPro" id="IPR001214">
    <property type="entry name" value="SET_dom"/>
</dbReference>
<dbReference type="SUPFAM" id="SSF82199">
    <property type="entry name" value="SET domain"/>
    <property type="match status" value="1"/>
</dbReference>
<reference evidence="2 3" key="1">
    <citation type="journal article" date="2019" name="Nat. Ecol. Evol.">
        <title>Megaphylogeny resolves global patterns of mushroom evolution.</title>
        <authorList>
            <person name="Varga T."/>
            <person name="Krizsan K."/>
            <person name="Foldi C."/>
            <person name="Dima B."/>
            <person name="Sanchez-Garcia M."/>
            <person name="Sanchez-Ramirez S."/>
            <person name="Szollosi G.J."/>
            <person name="Szarkandi J.G."/>
            <person name="Papp V."/>
            <person name="Albert L."/>
            <person name="Andreopoulos W."/>
            <person name="Angelini C."/>
            <person name="Antonin V."/>
            <person name="Barry K.W."/>
            <person name="Bougher N.L."/>
            <person name="Buchanan P."/>
            <person name="Buyck B."/>
            <person name="Bense V."/>
            <person name="Catcheside P."/>
            <person name="Chovatia M."/>
            <person name="Cooper J."/>
            <person name="Damon W."/>
            <person name="Desjardin D."/>
            <person name="Finy P."/>
            <person name="Geml J."/>
            <person name="Haridas S."/>
            <person name="Hughes K."/>
            <person name="Justo A."/>
            <person name="Karasinski D."/>
            <person name="Kautmanova I."/>
            <person name="Kiss B."/>
            <person name="Kocsube S."/>
            <person name="Kotiranta H."/>
            <person name="LaButti K.M."/>
            <person name="Lechner B.E."/>
            <person name="Liimatainen K."/>
            <person name="Lipzen A."/>
            <person name="Lukacs Z."/>
            <person name="Mihaltcheva S."/>
            <person name="Morgado L.N."/>
            <person name="Niskanen T."/>
            <person name="Noordeloos M.E."/>
            <person name="Ohm R.A."/>
            <person name="Ortiz-Santana B."/>
            <person name="Ovrebo C."/>
            <person name="Racz N."/>
            <person name="Riley R."/>
            <person name="Savchenko A."/>
            <person name="Shiryaev A."/>
            <person name="Soop K."/>
            <person name="Spirin V."/>
            <person name="Szebenyi C."/>
            <person name="Tomsovsky M."/>
            <person name="Tulloss R.E."/>
            <person name="Uehling J."/>
            <person name="Grigoriev I.V."/>
            <person name="Vagvolgyi C."/>
            <person name="Papp T."/>
            <person name="Martin F.M."/>
            <person name="Miettinen O."/>
            <person name="Hibbett D.S."/>
            <person name="Nagy L.G."/>
        </authorList>
    </citation>
    <scope>NUCLEOTIDE SEQUENCE [LARGE SCALE GENOMIC DNA]</scope>
    <source>
        <strain evidence="2 3">CBS 309.79</strain>
    </source>
</reference>
<dbReference type="OrthoDB" id="5792673at2759"/>
<gene>
    <name evidence="2" type="ORF">BDV98DRAFT_559480</name>
</gene>
<protein>
    <recommendedName>
        <fullName evidence="1">SET domain-containing protein</fullName>
    </recommendedName>
</protein>